<reference evidence="1 2" key="1">
    <citation type="submission" date="2016-02" db="EMBL/GenBank/DDBJ databases">
        <title>Genome analysis of coral dinoflagellate symbionts highlights evolutionary adaptations to a symbiotic lifestyle.</title>
        <authorList>
            <person name="Aranda M."/>
            <person name="Li Y."/>
            <person name="Liew Y.J."/>
            <person name="Baumgarten S."/>
            <person name="Simakov O."/>
            <person name="Wilson M."/>
            <person name="Piel J."/>
            <person name="Ashoor H."/>
            <person name="Bougouffa S."/>
            <person name="Bajic V.B."/>
            <person name="Ryu T."/>
            <person name="Ravasi T."/>
            <person name="Bayer T."/>
            <person name="Micklem G."/>
            <person name="Kim H."/>
            <person name="Bhak J."/>
            <person name="Lajeunesse T.C."/>
            <person name="Voolstra C.R."/>
        </authorList>
    </citation>
    <scope>NUCLEOTIDE SEQUENCE [LARGE SCALE GENOMIC DNA]</scope>
    <source>
        <strain evidence="1 2">CCMP2467</strain>
    </source>
</reference>
<dbReference type="EMBL" id="LSRX01000264">
    <property type="protein sequence ID" value="OLQ02403.1"/>
    <property type="molecule type" value="Genomic_DNA"/>
</dbReference>
<sequence length="357" mass="39302">MFLPVSRSRGWKAPIVTRIRFRNLECAALGFGLRPEVSGDQGEPAKKWPTSPFRSQKLQFEIRVIAASDSAGAHDIGRTMKRWLDSEDISTPGYFGLPIGKDLESLSELLAGSGTFRLATVDRLDFFVENFNQTEPWLDIRVMTFSSVLWRSVSPSSSVGSSSVSSGHRRPVLDPIARELRDNSNSVPGEPRDFTALCAIRSGSSLRPEVEAMVSRGGYGPVEASSSFFRLAGMGMIRATAGHSSFIHASDEQLQMRCGDVVFPPHFRHYNSVWQGNFPCSGRIWRRQCTSQAVLVSPAYEIIFEIVFVGVLPLVQALCAQGSCDALGVLTLVVVQAFHMQGEQRHVARFYGLGNPS</sequence>
<dbReference type="AlphaFoldDB" id="A0A1Q9E4S6"/>
<dbReference type="Proteomes" id="UP000186817">
    <property type="component" value="Unassembled WGS sequence"/>
</dbReference>
<keyword evidence="2" id="KW-1185">Reference proteome</keyword>
<accession>A0A1Q9E4S6</accession>
<gene>
    <name evidence="1" type="ORF">AK812_SmicGene14721</name>
</gene>
<proteinExistence type="predicted"/>
<comment type="caution">
    <text evidence="1">The sequence shown here is derived from an EMBL/GenBank/DDBJ whole genome shotgun (WGS) entry which is preliminary data.</text>
</comment>
<name>A0A1Q9E4S6_SYMMI</name>
<dbReference type="OrthoDB" id="10401838at2759"/>
<organism evidence="1 2">
    <name type="scientific">Symbiodinium microadriaticum</name>
    <name type="common">Dinoflagellate</name>
    <name type="synonym">Zooxanthella microadriatica</name>
    <dbReference type="NCBI Taxonomy" id="2951"/>
    <lineage>
        <taxon>Eukaryota</taxon>
        <taxon>Sar</taxon>
        <taxon>Alveolata</taxon>
        <taxon>Dinophyceae</taxon>
        <taxon>Suessiales</taxon>
        <taxon>Symbiodiniaceae</taxon>
        <taxon>Symbiodinium</taxon>
    </lineage>
</organism>
<evidence type="ECO:0000313" key="2">
    <source>
        <dbReference type="Proteomes" id="UP000186817"/>
    </source>
</evidence>
<protein>
    <submittedName>
        <fullName evidence="1">Uncharacterized protein</fullName>
    </submittedName>
</protein>
<evidence type="ECO:0000313" key="1">
    <source>
        <dbReference type="EMBL" id="OLQ02403.1"/>
    </source>
</evidence>